<protein>
    <submittedName>
        <fullName evidence="2">RNA-directed DNA polymerase from mobile element jockey</fullName>
    </submittedName>
</protein>
<name>A0A5B7G9N2_PORTR</name>
<dbReference type="GO" id="GO:0003964">
    <property type="term" value="F:RNA-directed DNA polymerase activity"/>
    <property type="evidence" value="ECO:0007669"/>
    <property type="project" value="UniProtKB-KW"/>
</dbReference>
<dbReference type="InterPro" id="IPR043502">
    <property type="entry name" value="DNA/RNA_pol_sf"/>
</dbReference>
<feature type="domain" description="Reverse transcriptase" evidence="1">
    <location>
        <begin position="1"/>
        <end position="172"/>
    </location>
</feature>
<keyword evidence="2" id="KW-0548">Nucleotidyltransferase</keyword>
<accession>A0A5B7G9N2</accession>
<dbReference type="AlphaFoldDB" id="A0A5B7G9N2"/>
<keyword evidence="3" id="KW-1185">Reference proteome</keyword>
<dbReference type="OrthoDB" id="6756650at2759"/>
<organism evidence="2 3">
    <name type="scientific">Portunus trituberculatus</name>
    <name type="common">Swimming crab</name>
    <name type="synonym">Neptunus trituberculatus</name>
    <dbReference type="NCBI Taxonomy" id="210409"/>
    <lineage>
        <taxon>Eukaryota</taxon>
        <taxon>Metazoa</taxon>
        <taxon>Ecdysozoa</taxon>
        <taxon>Arthropoda</taxon>
        <taxon>Crustacea</taxon>
        <taxon>Multicrustacea</taxon>
        <taxon>Malacostraca</taxon>
        <taxon>Eumalacostraca</taxon>
        <taxon>Eucarida</taxon>
        <taxon>Decapoda</taxon>
        <taxon>Pleocyemata</taxon>
        <taxon>Brachyura</taxon>
        <taxon>Eubrachyura</taxon>
        <taxon>Portunoidea</taxon>
        <taxon>Portunidae</taxon>
        <taxon>Portuninae</taxon>
        <taxon>Portunus</taxon>
    </lineage>
</organism>
<dbReference type="PROSITE" id="PS50878">
    <property type="entry name" value="RT_POL"/>
    <property type="match status" value="1"/>
</dbReference>
<dbReference type="Pfam" id="PF00078">
    <property type="entry name" value="RVT_1"/>
    <property type="match status" value="1"/>
</dbReference>
<keyword evidence="2" id="KW-0695">RNA-directed DNA polymerase</keyword>
<reference evidence="2 3" key="1">
    <citation type="submission" date="2019-05" db="EMBL/GenBank/DDBJ databases">
        <title>Another draft genome of Portunus trituberculatus and its Hox gene families provides insights of decapod evolution.</title>
        <authorList>
            <person name="Jeong J.-H."/>
            <person name="Song I."/>
            <person name="Kim S."/>
            <person name="Choi T."/>
            <person name="Kim D."/>
            <person name="Ryu S."/>
            <person name="Kim W."/>
        </authorList>
    </citation>
    <scope>NUCLEOTIDE SEQUENCE [LARGE SCALE GENOMIC DNA]</scope>
    <source>
        <tissue evidence="2">Muscle</tissue>
    </source>
</reference>
<evidence type="ECO:0000313" key="3">
    <source>
        <dbReference type="Proteomes" id="UP000324222"/>
    </source>
</evidence>
<dbReference type="SUPFAM" id="SSF56672">
    <property type="entry name" value="DNA/RNA polymerases"/>
    <property type="match status" value="1"/>
</dbReference>
<dbReference type="PANTHER" id="PTHR33332">
    <property type="entry name" value="REVERSE TRANSCRIPTASE DOMAIN-CONTAINING PROTEIN"/>
    <property type="match status" value="1"/>
</dbReference>
<gene>
    <name evidence="2" type="primary">pol_23</name>
    <name evidence="2" type="ORF">E2C01_047143</name>
</gene>
<dbReference type="Proteomes" id="UP000324222">
    <property type="component" value="Unassembled WGS sequence"/>
</dbReference>
<sequence>MSVPDPDKTLPTLPQTIKNKLQQITSEAEVRSILTKLGENLHLLPTSELSGALNQVRATAVVALDIEGAFDRLHATGIDGALLPFLQDYLKDRHLQVTVGGRESEVQPIRAGIPQGRCFNPLLWNIYINDLLHLIPSIKSYADDLTLTHSHTPGETSTVAAQLNTNLRCIIA</sequence>
<dbReference type="EMBL" id="VSRR010011494">
    <property type="protein sequence ID" value="MPC53254.1"/>
    <property type="molecule type" value="Genomic_DNA"/>
</dbReference>
<dbReference type="InterPro" id="IPR000477">
    <property type="entry name" value="RT_dom"/>
</dbReference>
<evidence type="ECO:0000313" key="2">
    <source>
        <dbReference type="EMBL" id="MPC53254.1"/>
    </source>
</evidence>
<comment type="caution">
    <text evidence="2">The sequence shown here is derived from an EMBL/GenBank/DDBJ whole genome shotgun (WGS) entry which is preliminary data.</text>
</comment>
<proteinExistence type="predicted"/>
<keyword evidence="2" id="KW-0808">Transferase</keyword>
<evidence type="ECO:0000259" key="1">
    <source>
        <dbReference type="PROSITE" id="PS50878"/>
    </source>
</evidence>